<protein>
    <recommendedName>
        <fullName evidence="12 13">Cysteine desulfurase IscS</fullName>
        <ecNumber evidence="4 13">2.8.1.7</ecNumber>
    </recommendedName>
</protein>
<dbReference type="EMBL" id="QPKV01000002">
    <property type="protein sequence ID" value="RDC58244.1"/>
    <property type="molecule type" value="Genomic_DNA"/>
</dbReference>
<keyword evidence="10 13" id="KW-0411">Iron-sulfur</keyword>
<dbReference type="PANTHER" id="PTHR11601">
    <property type="entry name" value="CYSTEINE DESULFURYLASE FAMILY MEMBER"/>
    <property type="match status" value="1"/>
</dbReference>
<keyword evidence="6 13" id="KW-0001">2Fe-2S</keyword>
<comment type="subunit">
    <text evidence="13">Homodimer. Forms a heterotetramer with IscU, interacts with other sulfur acceptors.</text>
</comment>
<dbReference type="GO" id="GO:1990221">
    <property type="term" value="C:L-cysteine desulfurase complex"/>
    <property type="evidence" value="ECO:0007669"/>
    <property type="project" value="UniProtKB-ARBA"/>
</dbReference>
<comment type="pathway">
    <text evidence="2 13">Cofactor biosynthesis; iron-sulfur cluster biosynthesis.</text>
</comment>
<feature type="binding site" evidence="13">
    <location>
        <position position="242"/>
    </location>
    <ligand>
        <name>pyridoxal 5'-phosphate</name>
        <dbReference type="ChEBI" id="CHEBI:597326"/>
    </ligand>
</feature>
<dbReference type="InterPro" id="IPR010240">
    <property type="entry name" value="Cys_deSase_IscS"/>
</dbReference>
<keyword evidence="7 13" id="KW-0479">Metal-binding</keyword>
<dbReference type="NCBIfam" id="TIGR02006">
    <property type="entry name" value="IscS"/>
    <property type="match status" value="1"/>
</dbReference>
<evidence type="ECO:0000256" key="14">
    <source>
        <dbReference type="RuleBase" id="RU004504"/>
    </source>
</evidence>
<dbReference type="PROSITE" id="PS00595">
    <property type="entry name" value="AA_TRANSFER_CLASS_5"/>
    <property type="match status" value="1"/>
</dbReference>
<comment type="caution">
    <text evidence="16">The sequence shown here is derived from an EMBL/GenBank/DDBJ whole genome shotgun (WGS) entry which is preliminary data.</text>
</comment>
<evidence type="ECO:0000256" key="5">
    <source>
        <dbReference type="ARBA" id="ARBA00022679"/>
    </source>
</evidence>
<dbReference type="GO" id="GO:0051537">
    <property type="term" value="F:2 iron, 2 sulfur cluster binding"/>
    <property type="evidence" value="ECO:0007669"/>
    <property type="project" value="UniProtKB-UniRule"/>
</dbReference>
<sequence length="403" mass="44242">MKQPIYLDNNATTPLDPRVLEAMLPYFTEKFGNAASRNHAFGWVAEEGVDYAREQVAKLIGCTDKEIIFTSGATEADNLAIKGVFEMYREKGNHIITAVTEHKAVLDTCKHLEKNGARVTYLGVKEDGLIDLAELEAAMTPETILVSIMYGNNEIGVIQPIREISAIAHKHGALFMTDATQAVGKIPVDVNADGIDLMAFSAHKMYGPKGVGALYVRRKNPRVKVTSQMDGGGHERGMRSGTLNVPGIVGLGKACELCRLEMDSEAKRLSGLRDRLESTLNKMEESYVNGNTEHRLPHVANISFKYVEGEGLMMAMSDLAVSSGSACTSASLEPSYVLKSLGLSDDLAHSSIRYGLGRFTTEEDIDHAIEITQKAVNHLRELSPLWEMFKEGIDLSKIEWAEH</sequence>
<evidence type="ECO:0000256" key="1">
    <source>
        <dbReference type="ARBA" id="ARBA00001933"/>
    </source>
</evidence>
<dbReference type="EC" id="2.8.1.7" evidence="4 13"/>
<feature type="binding site" evidence="13">
    <location>
        <begin position="201"/>
        <end position="203"/>
    </location>
    <ligand>
        <name>pyridoxal 5'-phosphate</name>
        <dbReference type="ChEBI" id="CHEBI:597326"/>
    </ligand>
</feature>
<dbReference type="InterPro" id="IPR015421">
    <property type="entry name" value="PyrdxlP-dep_Trfase_major"/>
</dbReference>
<dbReference type="InterPro" id="IPR015422">
    <property type="entry name" value="PyrdxlP-dep_Trfase_small"/>
</dbReference>
<evidence type="ECO:0000256" key="8">
    <source>
        <dbReference type="ARBA" id="ARBA00022898"/>
    </source>
</evidence>
<feature type="modified residue" description="N6-(pyridoxal phosphate)lysine" evidence="13">
    <location>
        <position position="204"/>
    </location>
</feature>
<dbReference type="SUPFAM" id="SSF53383">
    <property type="entry name" value="PLP-dependent transferases"/>
    <property type="match status" value="1"/>
</dbReference>
<name>A0A369Q0H6_9SPHI</name>
<gene>
    <name evidence="13" type="primary">iscS</name>
    <name evidence="16" type="ORF">DU508_04715</name>
</gene>
<evidence type="ECO:0000259" key="15">
    <source>
        <dbReference type="Pfam" id="PF00266"/>
    </source>
</evidence>
<dbReference type="RefSeq" id="WP_115401654.1">
    <property type="nucleotide sequence ID" value="NZ_QPKV01000002.1"/>
</dbReference>
<dbReference type="Gene3D" id="3.90.1150.10">
    <property type="entry name" value="Aspartate Aminotransferase, domain 1"/>
    <property type="match status" value="1"/>
</dbReference>
<feature type="binding site" evidence="13">
    <location>
        <position position="153"/>
    </location>
    <ligand>
        <name>pyridoxal 5'-phosphate</name>
        <dbReference type="ChEBI" id="CHEBI:597326"/>
    </ligand>
</feature>
<evidence type="ECO:0000256" key="11">
    <source>
        <dbReference type="ARBA" id="ARBA00050776"/>
    </source>
</evidence>
<dbReference type="InterPro" id="IPR016454">
    <property type="entry name" value="Cysteine_dSase"/>
</dbReference>
<dbReference type="GO" id="GO:0046872">
    <property type="term" value="F:metal ion binding"/>
    <property type="evidence" value="ECO:0007669"/>
    <property type="project" value="UniProtKB-KW"/>
</dbReference>
<reference evidence="16 17" key="1">
    <citation type="submission" date="2018-07" db="EMBL/GenBank/DDBJ databases">
        <title>Pedobacter sp. nov., isolated from soil.</title>
        <authorList>
            <person name="Zhou L.Y."/>
            <person name="Du Z.J."/>
        </authorList>
    </citation>
    <scope>NUCLEOTIDE SEQUENCE [LARGE SCALE GENOMIC DNA]</scope>
    <source>
        <strain evidence="16 17">JDX94</strain>
    </source>
</reference>
<dbReference type="PIRSF" id="PIRSF005572">
    <property type="entry name" value="NifS"/>
    <property type="match status" value="1"/>
</dbReference>
<comment type="similarity">
    <text evidence="3 13">Belongs to the class-V pyridoxal-phosphate-dependent aminotransferase family. NifS/IscS subfamily.</text>
</comment>
<proteinExistence type="inferred from homology"/>
<dbReference type="NCBIfam" id="NF002806">
    <property type="entry name" value="PRK02948.1"/>
    <property type="match status" value="1"/>
</dbReference>
<dbReference type="AlphaFoldDB" id="A0A369Q0H6"/>
<feature type="active site" description="Cysteine persulfide intermediate" evidence="13">
    <location>
        <position position="327"/>
    </location>
</feature>
<dbReference type="GO" id="GO:0044571">
    <property type="term" value="P:[2Fe-2S] cluster assembly"/>
    <property type="evidence" value="ECO:0007669"/>
    <property type="project" value="UniProtKB-UniRule"/>
</dbReference>
<evidence type="ECO:0000313" key="17">
    <source>
        <dbReference type="Proteomes" id="UP000253961"/>
    </source>
</evidence>
<feature type="domain" description="Aminotransferase class V" evidence="15">
    <location>
        <begin position="5"/>
        <end position="366"/>
    </location>
</feature>
<dbReference type="InterPro" id="IPR000192">
    <property type="entry name" value="Aminotrans_V_dom"/>
</dbReference>
<evidence type="ECO:0000256" key="12">
    <source>
        <dbReference type="ARBA" id="ARBA00072125"/>
    </source>
</evidence>
<dbReference type="GO" id="GO:0030170">
    <property type="term" value="F:pyridoxal phosphate binding"/>
    <property type="evidence" value="ECO:0007669"/>
    <property type="project" value="UniProtKB-UniRule"/>
</dbReference>
<evidence type="ECO:0000256" key="6">
    <source>
        <dbReference type="ARBA" id="ARBA00022714"/>
    </source>
</evidence>
<dbReference type="GO" id="GO:0031071">
    <property type="term" value="F:cysteine desulfurase activity"/>
    <property type="evidence" value="ECO:0007669"/>
    <property type="project" value="UniProtKB-UniRule"/>
</dbReference>
<keyword evidence="17" id="KW-1185">Reference proteome</keyword>
<dbReference type="UniPathway" id="UPA00266"/>
<dbReference type="FunFam" id="3.40.640.10:FF:000003">
    <property type="entry name" value="Cysteine desulfurase IscS"/>
    <property type="match status" value="1"/>
</dbReference>
<keyword evidence="9 13" id="KW-0408">Iron</keyword>
<comment type="function">
    <text evidence="13">Master enzyme that delivers sulfur to a number of partners involved in Fe-S cluster assembly, tRNA modification or cofactor biosynthesis. Catalyzes the removal of elemental sulfur atoms from cysteine to produce alanine. Functions as a sulfur delivery protein for Fe-S cluster synthesis onto IscU, an Fe-S scaffold assembly protein, as well as other S acceptor proteins.</text>
</comment>
<dbReference type="InterPro" id="IPR020578">
    <property type="entry name" value="Aminotrans_V_PyrdxlP_BS"/>
</dbReference>
<evidence type="ECO:0000256" key="7">
    <source>
        <dbReference type="ARBA" id="ARBA00022723"/>
    </source>
</evidence>
<evidence type="ECO:0000256" key="10">
    <source>
        <dbReference type="ARBA" id="ARBA00023014"/>
    </source>
</evidence>
<feature type="binding site" description="via persulfide group" evidence="13">
    <location>
        <position position="327"/>
    </location>
    <ligand>
        <name>[2Fe-2S] cluster</name>
        <dbReference type="ChEBI" id="CHEBI:190135"/>
        <note>ligand shared with IscU</note>
    </ligand>
</feature>
<keyword evidence="8 13" id="KW-0663">Pyridoxal phosphate</keyword>
<accession>A0A369Q0H6</accession>
<dbReference type="PANTHER" id="PTHR11601:SF34">
    <property type="entry name" value="CYSTEINE DESULFURASE"/>
    <property type="match status" value="1"/>
</dbReference>
<dbReference type="Proteomes" id="UP000253961">
    <property type="component" value="Unassembled WGS sequence"/>
</dbReference>
<dbReference type="Pfam" id="PF00266">
    <property type="entry name" value="Aminotran_5"/>
    <property type="match status" value="1"/>
</dbReference>
<evidence type="ECO:0000313" key="16">
    <source>
        <dbReference type="EMBL" id="RDC58244.1"/>
    </source>
</evidence>
<evidence type="ECO:0000256" key="13">
    <source>
        <dbReference type="HAMAP-Rule" id="MF_00331"/>
    </source>
</evidence>
<dbReference type="OrthoDB" id="9804366at2"/>
<dbReference type="HAMAP" id="MF_00331">
    <property type="entry name" value="Cys_desulf_IscS"/>
    <property type="match status" value="1"/>
</dbReference>
<evidence type="ECO:0000256" key="9">
    <source>
        <dbReference type="ARBA" id="ARBA00023004"/>
    </source>
</evidence>
<keyword evidence="13" id="KW-0963">Cytoplasm</keyword>
<organism evidence="16 17">
    <name type="scientific">Pedobacter chinensis</name>
    <dbReference type="NCBI Taxonomy" id="2282421"/>
    <lineage>
        <taxon>Bacteria</taxon>
        <taxon>Pseudomonadati</taxon>
        <taxon>Bacteroidota</taxon>
        <taxon>Sphingobacteriia</taxon>
        <taxon>Sphingobacteriales</taxon>
        <taxon>Sphingobacteriaceae</taxon>
        <taxon>Pedobacter</taxon>
    </lineage>
</organism>
<comment type="cofactor">
    <cofactor evidence="1 13 14">
        <name>pyridoxal 5'-phosphate</name>
        <dbReference type="ChEBI" id="CHEBI:597326"/>
    </cofactor>
</comment>
<evidence type="ECO:0000256" key="2">
    <source>
        <dbReference type="ARBA" id="ARBA00005151"/>
    </source>
</evidence>
<feature type="binding site" evidence="13">
    <location>
        <begin position="73"/>
        <end position="74"/>
    </location>
    <ligand>
        <name>pyridoxal 5'-phosphate</name>
        <dbReference type="ChEBI" id="CHEBI:597326"/>
    </ligand>
</feature>
<evidence type="ECO:0000256" key="3">
    <source>
        <dbReference type="ARBA" id="ARBA00006490"/>
    </source>
</evidence>
<feature type="binding site" evidence="13">
    <location>
        <position position="181"/>
    </location>
    <ligand>
        <name>pyridoxal 5'-phosphate</name>
        <dbReference type="ChEBI" id="CHEBI:597326"/>
    </ligand>
</feature>
<dbReference type="Gene3D" id="3.40.640.10">
    <property type="entry name" value="Type I PLP-dependent aspartate aminotransferase-like (Major domain)"/>
    <property type="match status" value="1"/>
</dbReference>
<comment type="catalytic activity">
    <reaction evidence="11 13">
        <text>(sulfur carrier)-H + L-cysteine = (sulfur carrier)-SH + L-alanine</text>
        <dbReference type="Rhea" id="RHEA:43892"/>
        <dbReference type="Rhea" id="RHEA-COMP:14737"/>
        <dbReference type="Rhea" id="RHEA-COMP:14739"/>
        <dbReference type="ChEBI" id="CHEBI:29917"/>
        <dbReference type="ChEBI" id="CHEBI:35235"/>
        <dbReference type="ChEBI" id="CHEBI:57972"/>
        <dbReference type="ChEBI" id="CHEBI:64428"/>
        <dbReference type="EC" id="2.8.1.7"/>
    </reaction>
</comment>
<dbReference type="NCBIfam" id="NF010611">
    <property type="entry name" value="PRK14012.1"/>
    <property type="match status" value="1"/>
</dbReference>
<dbReference type="InterPro" id="IPR015424">
    <property type="entry name" value="PyrdxlP-dep_Trfase"/>
</dbReference>
<evidence type="ECO:0000256" key="4">
    <source>
        <dbReference type="ARBA" id="ARBA00012239"/>
    </source>
</evidence>
<keyword evidence="5 13" id="KW-0808">Transferase</keyword>
<dbReference type="FunFam" id="3.90.1150.10:FF:000002">
    <property type="entry name" value="Cysteine desulfurase IscS"/>
    <property type="match status" value="1"/>
</dbReference>
<comment type="subcellular location">
    <subcellularLocation>
        <location evidence="13">Cytoplasm</location>
    </subcellularLocation>
</comment>